<dbReference type="PIRSF" id="PIRSF005413">
    <property type="entry name" value="COX11"/>
    <property type="match status" value="1"/>
</dbReference>
<evidence type="ECO:0000256" key="11">
    <source>
        <dbReference type="SAM" id="Phobius"/>
    </source>
</evidence>
<evidence type="ECO:0000256" key="9">
    <source>
        <dbReference type="ARBA" id="ARBA00023136"/>
    </source>
</evidence>
<keyword evidence="6" id="KW-0735">Signal-anchor</keyword>
<dbReference type="EMBL" id="CP098827">
    <property type="protein sequence ID" value="XBO72890.1"/>
    <property type="molecule type" value="Genomic_DNA"/>
</dbReference>
<dbReference type="InterPro" id="IPR007533">
    <property type="entry name" value="Cyt_c_oxidase_assmbl_CtaG"/>
</dbReference>
<keyword evidence="7 11" id="KW-1133">Transmembrane helix</keyword>
<comment type="similarity">
    <text evidence="3">Belongs to the COX11/CtaG family.</text>
</comment>
<evidence type="ECO:0000256" key="8">
    <source>
        <dbReference type="ARBA" id="ARBA00023008"/>
    </source>
</evidence>
<comment type="subcellular location">
    <subcellularLocation>
        <location evidence="2">Cell inner membrane</location>
        <topology evidence="2">Single-pass type II membrane protein</topology>
        <orientation evidence="2">Periplasmic side</orientation>
    </subcellularLocation>
</comment>
<feature type="transmembrane region" description="Helical" evidence="11">
    <location>
        <begin position="20"/>
        <end position="37"/>
    </location>
</feature>
<dbReference type="SUPFAM" id="SSF110111">
    <property type="entry name" value="Ctag/Cox11"/>
    <property type="match status" value="1"/>
</dbReference>
<dbReference type="Gene3D" id="2.60.370.10">
    <property type="entry name" value="Ctag/Cox11"/>
    <property type="match status" value="1"/>
</dbReference>
<reference evidence="12" key="1">
    <citation type="submission" date="2022-06" db="EMBL/GenBank/DDBJ databases">
        <title>A novel DMS-producing enzyme.</title>
        <authorList>
            <person name="Zhang Y."/>
        </authorList>
    </citation>
    <scope>NUCLEOTIDE SEQUENCE</scope>
    <source>
        <strain evidence="12">RT37</strain>
    </source>
</reference>
<evidence type="ECO:0000256" key="7">
    <source>
        <dbReference type="ARBA" id="ARBA00022989"/>
    </source>
</evidence>
<name>A0AAU7KMG6_9GAMM</name>
<dbReference type="PANTHER" id="PTHR21320">
    <property type="entry name" value="CYTOCHROME C OXIDASE ASSEMBLY PROTEIN COX11-RELATED"/>
    <property type="match status" value="1"/>
</dbReference>
<dbReference type="PANTHER" id="PTHR21320:SF3">
    <property type="entry name" value="CYTOCHROME C OXIDASE ASSEMBLY PROTEIN COX11, MITOCHONDRIAL-RELATED"/>
    <property type="match status" value="1"/>
</dbReference>
<dbReference type="AlphaFoldDB" id="A0AAU7KMG6"/>
<keyword evidence="9 11" id="KW-0472">Membrane</keyword>
<evidence type="ECO:0000256" key="5">
    <source>
        <dbReference type="ARBA" id="ARBA00022692"/>
    </source>
</evidence>
<feature type="region of interest" description="Disordered" evidence="10">
    <location>
        <begin position="187"/>
        <end position="211"/>
    </location>
</feature>
<dbReference type="GO" id="GO:0005507">
    <property type="term" value="F:copper ion binding"/>
    <property type="evidence" value="ECO:0007669"/>
    <property type="project" value="InterPro"/>
</dbReference>
<sequence length="211" mass="22922">MTDVVEDRSPQVRRTVVKTLVVLAGMFGFAFALVPLYDVFCQVTGLNGKTSTSAQTLVHEEVDTERTVTMQFVTRSSAGLPWKLEAHSRQVRVHPGQSTEVYFTFRNLGDQALVARAVPSVTPSPASLHLRKLACFCFDNQRLAPGESFEAPLVFQLTRDLPEEIKTVTLVYTLYPQDQGPDVAVATVADGAPGSDKGRRPASGEDPGGEA</sequence>
<gene>
    <name evidence="12" type="ORF">NFG58_09415</name>
</gene>
<evidence type="ECO:0000256" key="4">
    <source>
        <dbReference type="ARBA" id="ARBA00015384"/>
    </source>
</evidence>
<evidence type="ECO:0000256" key="1">
    <source>
        <dbReference type="ARBA" id="ARBA00004007"/>
    </source>
</evidence>
<dbReference type="RefSeq" id="WP_124804714.1">
    <property type="nucleotide sequence ID" value="NZ_CP098827.1"/>
</dbReference>
<comment type="function">
    <text evidence="1">Exerts its effect at some terminal stage of cytochrome c oxidase synthesis, probably by being involved in the insertion of the copper B into subunit I.</text>
</comment>
<evidence type="ECO:0000256" key="10">
    <source>
        <dbReference type="SAM" id="MobiDB-lite"/>
    </source>
</evidence>
<accession>A0AAU7KMG6</accession>
<keyword evidence="5 11" id="KW-0812">Transmembrane</keyword>
<evidence type="ECO:0000313" key="12">
    <source>
        <dbReference type="EMBL" id="XBO72890.1"/>
    </source>
</evidence>
<evidence type="ECO:0000256" key="6">
    <source>
        <dbReference type="ARBA" id="ARBA00022968"/>
    </source>
</evidence>
<proteinExistence type="inferred from homology"/>
<dbReference type="NCBIfam" id="NF003465">
    <property type="entry name" value="PRK05089.1"/>
    <property type="match status" value="1"/>
</dbReference>
<evidence type="ECO:0000256" key="2">
    <source>
        <dbReference type="ARBA" id="ARBA00004382"/>
    </source>
</evidence>
<organism evidence="12">
    <name type="scientific">Halomonas sp. RT37</name>
    <dbReference type="NCBI Taxonomy" id="2950872"/>
    <lineage>
        <taxon>Bacteria</taxon>
        <taxon>Pseudomonadati</taxon>
        <taxon>Pseudomonadota</taxon>
        <taxon>Gammaproteobacteria</taxon>
        <taxon>Oceanospirillales</taxon>
        <taxon>Halomonadaceae</taxon>
        <taxon>Halomonas</taxon>
    </lineage>
</organism>
<evidence type="ECO:0000256" key="3">
    <source>
        <dbReference type="ARBA" id="ARBA00009620"/>
    </source>
</evidence>
<keyword evidence="8" id="KW-0186">Copper</keyword>
<dbReference type="GO" id="GO:0005886">
    <property type="term" value="C:plasma membrane"/>
    <property type="evidence" value="ECO:0007669"/>
    <property type="project" value="UniProtKB-SubCell"/>
</dbReference>
<dbReference type="InterPro" id="IPR023471">
    <property type="entry name" value="CtaG/Cox11_dom_sf"/>
</dbReference>
<dbReference type="Pfam" id="PF04442">
    <property type="entry name" value="CtaG_Cox11"/>
    <property type="match status" value="1"/>
</dbReference>
<protein>
    <recommendedName>
        <fullName evidence="4">Cytochrome c oxidase assembly protein CtaG</fullName>
    </recommendedName>
</protein>